<keyword evidence="1" id="KW-0378">Hydrolase</keyword>
<dbReference type="PANTHER" id="PTHR10000:SF53">
    <property type="entry name" value="5-AMINO-6-(5-PHOSPHO-D-RIBITYLAMINO)URACIL PHOSPHATASE YBJI-RELATED"/>
    <property type="match status" value="1"/>
</dbReference>
<name>A0A0R1R9Z5_9LACO</name>
<proteinExistence type="predicted"/>
<dbReference type="NCBIfam" id="TIGR00099">
    <property type="entry name" value="Cof-subfamily"/>
    <property type="match status" value="1"/>
</dbReference>
<dbReference type="SFLD" id="SFLDG01140">
    <property type="entry name" value="C2.B:_Phosphomannomutase_and_P"/>
    <property type="match status" value="1"/>
</dbReference>
<reference evidence="1 2" key="1">
    <citation type="journal article" date="2015" name="Genome Announc.">
        <title>Expanding the biotechnology potential of lactobacilli through comparative genomics of 213 strains and associated genera.</title>
        <authorList>
            <person name="Sun Z."/>
            <person name="Harris H.M."/>
            <person name="McCann A."/>
            <person name="Guo C."/>
            <person name="Argimon S."/>
            <person name="Zhang W."/>
            <person name="Yang X."/>
            <person name="Jeffery I.B."/>
            <person name="Cooney J.C."/>
            <person name="Kagawa T.F."/>
            <person name="Liu W."/>
            <person name="Song Y."/>
            <person name="Salvetti E."/>
            <person name="Wrobel A."/>
            <person name="Rasinkangas P."/>
            <person name="Parkhill J."/>
            <person name="Rea M.C."/>
            <person name="O'Sullivan O."/>
            <person name="Ritari J."/>
            <person name="Douillard F.P."/>
            <person name="Paul Ross R."/>
            <person name="Yang R."/>
            <person name="Briner A.E."/>
            <person name="Felis G.E."/>
            <person name="de Vos W.M."/>
            <person name="Barrangou R."/>
            <person name="Klaenhammer T.R."/>
            <person name="Caufield P.W."/>
            <person name="Cui Y."/>
            <person name="Zhang H."/>
            <person name="O'Toole P.W."/>
        </authorList>
    </citation>
    <scope>NUCLEOTIDE SEQUENCE [LARGE SCALE GENOMIC DNA]</scope>
    <source>
        <strain evidence="1 2">DSM 13343</strain>
    </source>
</reference>
<comment type="caution">
    <text evidence="1">The sequence shown here is derived from an EMBL/GenBank/DDBJ whole genome shotgun (WGS) entry which is preliminary data.</text>
</comment>
<sequence>MIPKLIAVDMDGTFLNDEKTYDHDRFNKLYAKMQAQGTRFVVASGNQYYQLKTFFNQPEVLFLSENGAYCGTADTKLFASTFTTENARKVLDALLTIPELKLSICGVNSAYIRESEGQVWINDTRKYYTHLAIVDNFDQLPDDEILKFAMGCPPEKTNAIMAQIAQATKGLAVPTSSGHGDIDVIQPGINKATGLKRLGDSLGIDLSEMCAFGDGGNDLEMLQEVGLGVAMQNASPQVSAIADDHTLDNNHAGVLAYLEKIFN</sequence>
<dbReference type="EMBL" id="AZEU01000055">
    <property type="protein sequence ID" value="KRL51924.1"/>
    <property type="molecule type" value="Genomic_DNA"/>
</dbReference>
<evidence type="ECO:0000313" key="2">
    <source>
        <dbReference type="Proteomes" id="UP000051790"/>
    </source>
</evidence>
<accession>A0A0R1R9Z5</accession>
<dbReference type="InterPro" id="IPR036412">
    <property type="entry name" value="HAD-like_sf"/>
</dbReference>
<dbReference type="PROSITE" id="PS01229">
    <property type="entry name" value="COF_2"/>
    <property type="match status" value="1"/>
</dbReference>
<dbReference type="SFLD" id="SFLDS00003">
    <property type="entry name" value="Haloacid_Dehalogenase"/>
    <property type="match status" value="1"/>
</dbReference>
<dbReference type="SFLD" id="SFLDG01144">
    <property type="entry name" value="C2.B.4:_PGP_Like"/>
    <property type="match status" value="1"/>
</dbReference>
<dbReference type="Gene3D" id="3.40.50.1000">
    <property type="entry name" value="HAD superfamily/HAD-like"/>
    <property type="match status" value="1"/>
</dbReference>
<gene>
    <name evidence="1" type="ORF">FD01_GL002896</name>
</gene>
<dbReference type="CDD" id="cd07518">
    <property type="entry name" value="HAD_YbiV-Like"/>
    <property type="match status" value="1"/>
</dbReference>
<dbReference type="Gene3D" id="3.30.1240.10">
    <property type="match status" value="1"/>
</dbReference>
<keyword evidence="2" id="KW-1185">Reference proteome</keyword>
<dbReference type="AlphaFoldDB" id="A0A0R1R9Z5"/>
<dbReference type="PANTHER" id="PTHR10000">
    <property type="entry name" value="PHOSPHOSERINE PHOSPHATASE"/>
    <property type="match status" value="1"/>
</dbReference>
<organism evidence="1 2">
    <name type="scientific">Lacticaseibacillus manihotivorans DSM 13343 = JCM 12514</name>
    <dbReference type="NCBI Taxonomy" id="1423769"/>
    <lineage>
        <taxon>Bacteria</taxon>
        <taxon>Bacillati</taxon>
        <taxon>Bacillota</taxon>
        <taxon>Bacilli</taxon>
        <taxon>Lactobacillales</taxon>
        <taxon>Lactobacillaceae</taxon>
        <taxon>Lacticaseibacillus</taxon>
    </lineage>
</organism>
<evidence type="ECO:0000313" key="1">
    <source>
        <dbReference type="EMBL" id="KRL51924.1"/>
    </source>
</evidence>
<dbReference type="PATRIC" id="fig|1423769.4.peg.3125"/>
<dbReference type="GO" id="GO:0016791">
    <property type="term" value="F:phosphatase activity"/>
    <property type="evidence" value="ECO:0007669"/>
    <property type="project" value="UniProtKB-ARBA"/>
</dbReference>
<dbReference type="NCBIfam" id="TIGR01484">
    <property type="entry name" value="HAD-SF-IIB"/>
    <property type="match status" value="1"/>
</dbReference>
<dbReference type="InterPro" id="IPR006379">
    <property type="entry name" value="HAD-SF_hydro_IIB"/>
</dbReference>
<dbReference type="GO" id="GO:0005829">
    <property type="term" value="C:cytosol"/>
    <property type="evidence" value="ECO:0007669"/>
    <property type="project" value="TreeGrafter"/>
</dbReference>
<dbReference type="SUPFAM" id="SSF56784">
    <property type="entry name" value="HAD-like"/>
    <property type="match status" value="1"/>
</dbReference>
<dbReference type="GO" id="GO:0000287">
    <property type="term" value="F:magnesium ion binding"/>
    <property type="evidence" value="ECO:0007669"/>
    <property type="project" value="TreeGrafter"/>
</dbReference>
<dbReference type="InterPro" id="IPR023214">
    <property type="entry name" value="HAD_sf"/>
</dbReference>
<dbReference type="Pfam" id="PF08282">
    <property type="entry name" value="Hydrolase_3"/>
    <property type="match status" value="1"/>
</dbReference>
<dbReference type="Proteomes" id="UP000051790">
    <property type="component" value="Unassembled WGS sequence"/>
</dbReference>
<protein>
    <submittedName>
        <fullName evidence="1">Hydrolase</fullName>
    </submittedName>
</protein>
<dbReference type="InterPro" id="IPR000150">
    <property type="entry name" value="Cof"/>
</dbReference>